<dbReference type="Pfam" id="PF01757">
    <property type="entry name" value="Acyl_transf_3"/>
    <property type="match status" value="1"/>
</dbReference>
<feature type="transmembrane region" description="Helical" evidence="1">
    <location>
        <begin position="227"/>
        <end position="247"/>
    </location>
</feature>
<dbReference type="EMBL" id="JAVRBK010000004">
    <property type="protein sequence ID" value="KAK5645104.1"/>
    <property type="molecule type" value="Genomic_DNA"/>
</dbReference>
<evidence type="ECO:0000256" key="1">
    <source>
        <dbReference type="SAM" id="Phobius"/>
    </source>
</evidence>
<proteinExistence type="predicted"/>
<dbReference type="Proteomes" id="UP001329430">
    <property type="component" value="Chromosome 4"/>
</dbReference>
<comment type="caution">
    <text evidence="4">The sequence shown here is derived from an EMBL/GenBank/DDBJ whole genome shotgun (WGS) entry which is preliminary data.</text>
</comment>
<feature type="transmembrane region" description="Helical" evidence="1">
    <location>
        <begin position="321"/>
        <end position="348"/>
    </location>
</feature>
<feature type="transmembrane region" description="Helical" evidence="1">
    <location>
        <begin position="576"/>
        <end position="595"/>
    </location>
</feature>
<dbReference type="PANTHER" id="PTHR11161">
    <property type="entry name" value="O-ACYLTRANSFERASE"/>
    <property type="match status" value="1"/>
</dbReference>
<dbReference type="InterPro" id="IPR002656">
    <property type="entry name" value="Acyl_transf_3_dom"/>
</dbReference>
<feature type="transmembrane region" description="Helical" evidence="1">
    <location>
        <begin position="368"/>
        <end position="385"/>
    </location>
</feature>
<sequence>MCSSYIISLLLLVVIGNAVSNPDYDDLLYSLLEIPLMKQVNIPDFNVSIECKAHISLLKEGLKNDEIWSYKMLDASSKLQSGILEGNTYDLGAFDECLAIDRRSEQGILGKYCLAAISLEKKNHSLTTVTNIKEKLMMRSEQGILGKYCLAAISLEKKNNSFTTATNIKEKLLILQLRQHFYSALCVPDACTKSDVEEILHSMSLNVDIEKTMCQTKDDLSYFDTNAVIVLCLLGTVLLLVTISTAYDSIGKKDNPLFMAFSVLRNGKKLISTPENPNEISCLAGVRVICLFLITFSHIYLQQTNFPLINFAELYRSRGAPFFLFISSSQLTVDVFLLLSGLMISYLFLLSSIKGHRLNIPLFYLHRILRLSPLSITVMAIYMFLMKYMGSGPLWPRCYEMEAKVCEITWWKTLFYIQNFFCLFQTCLLHSWYLAVDMQLYILSPLLLIPLKKFPRTTIFVTCGLIACNVIINFWRAWTLNMNTNYLRIDKYYSFNFSDHYLRYYINAFARAAPWLIGFVLGYVIFQKKQNQTNTSFKKGTDTLLWLISLFIIFLSIVLLNYASVSLEETNVIIHALKMSVIRPIFSIAICWVIYSCHFQRSEMLNWFLSLPLFKILSKLSYCSYLVHYPVIGIVFYSTRVSEYSSLLQLFINFSGIMALTQSAALLLSLCIEFPMLEIEKVLLKRKTD</sequence>
<feature type="transmembrane region" description="Helical" evidence="1">
    <location>
        <begin position="650"/>
        <end position="677"/>
    </location>
</feature>
<feature type="transmembrane region" description="Helical" evidence="1">
    <location>
        <begin position="504"/>
        <end position="524"/>
    </location>
</feature>
<gene>
    <name evidence="4" type="ORF">RI129_006404</name>
</gene>
<feature type="transmembrane region" description="Helical" evidence="1">
    <location>
        <begin position="457"/>
        <end position="478"/>
    </location>
</feature>
<reference evidence="4 5" key="1">
    <citation type="journal article" date="2024" name="Insects">
        <title>An Improved Chromosome-Level Genome Assembly of the Firefly Pyrocoelia pectoralis.</title>
        <authorList>
            <person name="Fu X."/>
            <person name="Meyer-Rochow V.B."/>
            <person name="Ballantyne L."/>
            <person name="Zhu X."/>
        </authorList>
    </citation>
    <scope>NUCLEOTIDE SEQUENCE [LARGE SCALE GENOMIC DNA]</scope>
    <source>
        <strain evidence="4">XCY_ONT2</strain>
    </source>
</reference>
<evidence type="ECO:0000256" key="2">
    <source>
        <dbReference type="SAM" id="SignalP"/>
    </source>
</evidence>
<evidence type="ECO:0000313" key="4">
    <source>
        <dbReference type="EMBL" id="KAK5645104.1"/>
    </source>
</evidence>
<accession>A0AAN7VJQ6</accession>
<feature type="transmembrane region" description="Helical" evidence="1">
    <location>
        <begin position="280"/>
        <end position="301"/>
    </location>
</feature>
<feature type="transmembrane region" description="Helical" evidence="1">
    <location>
        <begin position="415"/>
        <end position="436"/>
    </location>
</feature>
<keyword evidence="1" id="KW-0812">Transmembrane</keyword>
<name>A0AAN7VJQ6_9COLE</name>
<dbReference type="Pfam" id="PF20146">
    <property type="entry name" value="NRF"/>
    <property type="match status" value="1"/>
</dbReference>
<organism evidence="4 5">
    <name type="scientific">Pyrocoelia pectoralis</name>
    <dbReference type="NCBI Taxonomy" id="417401"/>
    <lineage>
        <taxon>Eukaryota</taxon>
        <taxon>Metazoa</taxon>
        <taxon>Ecdysozoa</taxon>
        <taxon>Arthropoda</taxon>
        <taxon>Hexapoda</taxon>
        <taxon>Insecta</taxon>
        <taxon>Pterygota</taxon>
        <taxon>Neoptera</taxon>
        <taxon>Endopterygota</taxon>
        <taxon>Coleoptera</taxon>
        <taxon>Polyphaga</taxon>
        <taxon>Elateriformia</taxon>
        <taxon>Elateroidea</taxon>
        <taxon>Lampyridae</taxon>
        <taxon>Lampyrinae</taxon>
        <taxon>Pyrocoelia</taxon>
    </lineage>
</organism>
<feature type="transmembrane region" description="Helical" evidence="1">
    <location>
        <begin position="616"/>
        <end position="638"/>
    </location>
</feature>
<keyword evidence="1" id="KW-1133">Transmembrane helix</keyword>
<feature type="transmembrane region" description="Helical" evidence="1">
    <location>
        <begin position="544"/>
        <end position="564"/>
    </location>
</feature>
<dbReference type="GO" id="GO:0016747">
    <property type="term" value="F:acyltransferase activity, transferring groups other than amino-acyl groups"/>
    <property type="evidence" value="ECO:0007669"/>
    <property type="project" value="InterPro"/>
</dbReference>
<feature type="chain" id="PRO_5042930158" description="Nose resistant-to-fluoxetine protein N-terminal domain-containing protein" evidence="2">
    <location>
        <begin position="21"/>
        <end position="689"/>
    </location>
</feature>
<protein>
    <recommendedName>
        <fullName evidence="3">Nose resistant-to-fluoxetine protein N-terminal domain-containing protein</fullName>
    </recommendedName>
</protein>
<dbReference type="PANTHER" id="PTHR11161:SF0">
    <property type="entry name" value="O-ACYLTRANSFERASE LIKE PROTEIN"/>
    <property type="match status" value="1"/>
</dbReference>
<keyword evidence="2" id="KW-0732">Signal</keyword>
<dbReference type="InterPro" id="IPR052728">
    <property type="entry name" value="O2_lipid_transport_reg"/>
</dbReference>
<evidence type="ECO:0000313" key="5">
    <source>
        <dbReference type="Proteomes" id="UP001329430"/>
    </source>
</evidence>
<dbReference type="SMART" id="SM00703">
    <property type="entry name" value="NRF"/>
    <property type="match status" value="1"/>
</dbReference>
<feature type="signal peptide" evidence="2">
    <location>
        <begin position="1"/>
        <end position="20"/>
    </location>
</feature>
<keyword evidence="5" id="KW-1185">Reference proteome</keyword>
<evidence type="ECO:0000259" key="3">
    <source>
        <dbReference type="SMART" id="SM00703"/>
    </source>
</evidence>
<keyword evidence="1" id="KW-0472">Membrane</keyword>
<feature type="domain" description="Nose resistant-to-fluoxetine protein N-terminal" evidence="3">
    <location>
        <begin position="48"/>
        <end position="216"/>
    </location>
</feature>
<dbReference type="AlphaFoldDB" id="A0AAN7VJQ6"/>
<dbReference type="InterPro" id="IPR006621">
    <property type="entry name" value="Nose-resist-to-fluoxetine_N"/>
</dbReference>